<dbReference type="Proteomes" id="UP000315825">
    <property type="component" value="Unassembled WGS sequence"/>
</dbReference>
<dbReference type="PANTHER" id="PTHR19836:SF19">
    <property type="entry name" value="SMALL RIBOSOMAL SUBUNIT PROTEIN US14M"/>
    <property type="match status" value="1"/>
</dbReference>
<dbReference type="FunFam" id="1.10.287.1480:FF:000001">
    <property type="entry name" value="30S ribosomal protein S14"/>
    <property type="match status" value="1"/>
</dbReference>
<protein>
    <recommendedName>
        <fullName evidence="5 7">Small ribosomal subunit protein uS14</fullName>
    </recommendedName>
</protein>
<dbReference type="GO" id="GO:0015935">
    <property type="term" value="C:small ribosomal subunit"/>
    <property type="evidence" value="ECO:0007669"/>
    <property type="project" value="TreeGrafter"/>
</dbReference>
<evidence type="ECO:0000256" key="1">
    <source>
        <dbReference type="ARBA" id="ARBA00003686"/>
    </source>
</evidence>
<comment type="similarity">
    <text evidence="2 7">Belongs to the universal ribosomal protein uS14 family.</text>
</comment>
<dbReference type="GO" id="GO:0006412">
    <property type="term" value="P:translation"/>
    <property type="evidence" value="ECO:0007669"/>
    <property type="project" value="UniProtKB-UniRule"/>
</dbReference>
<evidence type="ECO:0000256" key="8">
    <source>
        <dbReference type="SAM" id="MobiDB-lite"/>
    </source>
</evidence>
<dbReference type="SUPFAM" id="SSF57716">
    <property type="entry name" value="Glucocorticoid receptor-like (DNA-binding domain)"/>
    <property type="match status" value="1"/>
</dbReference>
<dbReference type="HAMAP" id="MF_00537">
    <property type="entry name" value="Ribosomal_uS14_1"/>
    <property type="match status" value="1"/>
</dbReference>
<comment type="subunit">
    <text evidence="6 7">Part of the 30S ribosomal subunit. Contacts proteins S3 and S10.</text>
</comment>
<dbReference type="Gene3D" id="1.10.287.1480">
    <property type="match status" value="1"/>
</dbReference>
<gene>
    <name evidence="7" type="primary">rpsN</name>
    <name evidence="9" type="ORF">EVA92_03490</name>
</gene>
<dbReference type="GO" id="GO:0003735">
    <property type="term" value="F:structural constituent of ribosome"/>
    <property type="evidence" value="ECO:0007669"/>
    <property type="project" value="InterPro"/>
</dbReference>
<keyword evidence="3 7" id="KW-0689">Ribosomal protein</keyword>
<accession>A0A520MY85</accession>
<comment type="function">
    <text evidence="1 7">Binds 16S rRNA, required for the assembly of 30S particles and may also be responsible for determining the conformation of the 16S rRNA at the A site.</text>
</comment>
<dbReference type="GO" id="GO:0019843">
    <property type="term" value="F:rRNA binding"/>
    <property type="evidence" value="ECO:0007669"/>
    <property type="project" value="UniProtKB-UniRule"/>
</dbReference>
<evidence type="ECO:0000256" key="4">
    <source>
        <dbReference type="ARBA" id="ARBA00023274"/>
    </source>
</evidence>
<dbReference type="AlphaFoldDB" id="A0A520MY85"/>
<dbReference type="InterPro" id="IPR023036">
    <property type="entry name" value="Ribosomal_uS14_bac/plastid"/>
</dbReference>
<organism evidence="9 10">
    <name type="scientific">SAR86 cluster bacterium</name>
    <dbReference type="NCBI Taxonomy" id="2030880"/>
    <lineage>
        <taxon>Bacteria</taxon>
        <taxon>Pseudomonadati</taxon>
        <taxon>Pseudomonadota</taxon>
        <taxon>Gammaproteobacteria</taxon>
        <taxon>SAR86 cluster</taxon>
    </lineage>
</organism>
<proteinExistence type="inferred from homology"/>
<dbReference type="InterPro" id="IPR018271">
    <property type="entry name" value="Ribosomal_uS14_CS"/>
</dbReference>
<dbReference type="Pfam" id="PF00253">
    <property type="entry name" value="Ribosomal_S14"/>
    <property type="match status" value="1"/>
</dbReference>
<evidence type="ECO:0000313" key="10">
    <source>
        <dbReference type="Proteomes" id="UP000315825"/>
    </source>
</evidence>
<dbReference type="PROSITE" id="PS00527">
    <property type="entry name" value="RIBOSOMAL_S14"/>
    <property type="match status" value="1"/>
</dbReference>
<dbReference type="InterPro" id="IPR001209">
    <property type="entry name" value="Ribosomal_uS14"/>
</dbReference>
<keyword evidence="7" id="KW-0699">rRNA-binding</keyword>
<dbReference type="NCBIfam" id="NF006477">
    <property type="entry name" value="PRK08881.1"/>
    <property type="match status" value="1"/>
</dbReference>
<feature type="region of interest" description="Disordered" evidence="8">
    <location>
        <begin position="28"/>
        <end position="55"/>
    </location>
</feature>
<dbReference type="PANTHER" id="PTHR19836">
    <property type="entry name" value="30S RIBOSOMAL PROTEIN S14"/>
    <property type="match status" value="1"/>
</dbReference>
<evidence type="ECO:0000256" key="7">
    <source>
        <dbReference type="HAMAP-Rule" id="MF_00537"/>
    </source>
</evidence>
<evidence type="ECO:0000256" key="6">
    <source>
        <dbReference type="ARBA" id="ARBA00047110"/>
    </source>
</evidence>
<dbReference type="GO" id="GO:0005737">
    <property type="term" value="C:cytoplasm"/>
    <property type="evidence" value="ECO:0007669"/>
    <property type="project" value="UniProtKB-ARBA"/>
</dbReference>
<comment type="caution">
    <text evidence="9">The sequence shown here is derived from an EMBL/GenBank/DDBJ whole genome shotgun (WGS) entry which is preliminary data.</text>
</comment>
<name>A0A520MY85_9GAMM</name>
<dbReference type="EMBL" id="SHBE01000006">
    <property type="protein sequence ID" value="RZO26126.1"/>
    <property type="molecule type" value="Genomic_DNA"/>
</dbReference>
<keyword evidence="4 7" id="KW-0687">Ribonucleoprotein</keyword>
<reference evidence="9 10" key="1">
    <citation type="submission" date="2019-02" db="EMBL/GenBank/DDBJ databases">
        <title>Prokaryotic population dynamics and viral predation in marine succession experiment using metagenomics: the confinement effect.</title>
        <authorList>
            <person name="Haro-Moreno J.M."/>
            <person name="Rodriguez-Valera F."/>
            <person name="Lopez-Perez M."/>
        </authorList>
    </citation>
    <scope>NUCLEOTIDE SEQUENCE [LARGE SCALE GENOMIC DNA]</scope>
    <source>
        <strain evidence="9">MED-G159</strain>
    </source>
</reference>
<keyword evidence="7" id="KW-0694">RNA-binding</keyword>
<feature type="compositionally biased region" description="Basic and acidic residues" evidence="8">
    <location>
        <begin position="28"/>
        <end position="49"/>
    </location>
</feature>
<evidence type="ECO:0000256" key="2">
    <source>
        <dbReference type="ARBA" id="ARBA00009083"/>
    </source>
</evidence>
<evidence type="ECO:0000256" key="3">
    <source>
        <dbReference type="ARBA" id="ARBA00022980"/>
    </source>
</evidence>
<evidence type="ECO:0000256" key="5">
    <source>
        <dbReference type="ARBA" id="ARBA00035167"/>
    </source>
</evidence>
<evidence type="ECO:0000313" key="9">
    <source>
        <dbReference type="EMBL" id="RZO26126.1"/>
    </source>
</evidence>
<sequence>MARKSLVEREKLKIKLVDKFAQKRSSLKEAQRKATTFEERMDAQRELQKLPRRSNPNRVVRRCALTGRPKGVYRKFGLSRSKLRELAMSGKLPGVKKSSW</sequence>